<accession>A0A7H0VEZ5</accession>
<organism evidence="1 2">
    <name type="scientific">Croceimicrobium hydrocarbonivorans</name>
    <dbReference type="NCBI Taxonomy" id="2761580"/>
    <lineage>
        <taxon>Bacteria</taxon>
        <taxon>Pseudomonadati</taxon>
        <taxon>Bacteroidota</taxon>
        <taxon>Flavobacteriia</taxon>
        <taxon>Flavobacteriales</taxon>
        <taxon>Owenweeksiaceae</taxon>
        <taxon>Croceimicrobium</taxon>
    </lineage>
</organism>
<keyword evidence="2" id="KW-1185">Reference proteome</keyword>
<proteinExistence type="predicted"/>
<dbReference type="KEGG" id="chyd:H4K34_00200"/>
<protein>
    <submittedName>
        <fullName evidence="1">Uncharacterized protein</fullName>
    </submittedName>
</protein>
<evidence type="ECO:0000313" key="1">
    <source>
        <dbReference type="EMBL" id="QNR24293.1"/>
    </source>
</evidence>
<evidence type="ECO:0000313" key="2">
    <source>
        <dbReference type="Proteomes" id="UP000516305"/>
    </source>
</evidence>
<dbReference type="EMBL" id="CP060139">
    <property type="protein sequence ID" value="QNR24293.1"/>
    <property type="molecule type" value="Genomic_DNA"/>
</dbReference>
<dbReference type="AlphaFoldDB" id="A0A7H0VEZ5"/>
<name>A0A7H0VEZ5_9FLAO</name>
<dbReference type="Proteomes" id="UP000516305">
    <property type="component" value="Chromosome"/>
</dbReference>
<dbReference type="RefSeq" id="WP_210758820.1">
    <property type="nucleotide sequence ID" value="NZ_CP060139.1"/>
</dbReference>
<gene>
    <name evidence="1" type="ORF">H4K34_00200</name>
</gene>
<sequence length="203" mass="23195">MFILISRIRIYNSQQSLLESDTLGSLSYSFGKDYSDTLLKSYYASYKRAQKLYPEMELFETEYLSFCDFYKSCEMVSLGFNAQSGQDQLLIGKSQYPLYIFGDSTYAIYGNKEYYPNSAGLFISSVRIYKSKNHQLIISHLEAGHELAMGYMERSSEPETNWHSGVPAASEFKPDVDFSALKSAVYQEPLLHHGYGLDVFVLL</sequence>
<reference evidence="1 2" key="1">
    <citation type="submission" date="2020-08" db="EMBL/GenBank/DDBJ databases">
        <title>Croceimicrobium hydrocarbonivorans gen. nov., sp. nov., a novel marine bacterium isolated from a bacterial consortium that degrades polyethylene terephthalate.</title>
        <authorList>
            <person name="Liu R."/>
        </authorList>
    </citation>
    <scope>NUCLEOTIDE SEQUENCE [LARGE SCALE GENOMIC DNA]</scope>
    <source>
        <strain evidence="1 2">A20-9</strain>
    </source>
</reference>